<feature type="domain" description="Gfo/Idh/MocA-like oxidoreductase N-terminal" evidence="2">
    <location>
        <begin position="6"/>
        <end position="47"/>
    </location>
</feature>
<evidence type="ECO:0000256" key="1">
    <source>
        <dbReference type="SAM" id="MobiDB-lite"/>
    </source>
</evidence>
<dbReference type="EMBL" id="LAZR01037340">
    <property type="protein sequence ID" value="KKL22461.1"/>
    <property type="molecule type" value="Genomic_DNA"/>
</dbReference>
<dbReference type="InterPro" id="IPR000683">
    <property type="entry name" value="Gfo/Idh/MocA-like_OxRdtase_N"/>
</dbReference>
<gene>
    <name evidence="4" type="ORF">LCGC14_2435220</name>
</gene>
<organism evidence="4">
    <name type="scientific">marine sediment metagenome</name>
    <dbReference type="NCBI Taxonomy" id="412755"/>
    <lineage>
        <taxon>unclassified sequences</taxon>
        <taxon>metagenomes</taxon>
        <taxon>ecological metagenomes</taxon>
    </lineage>
</organism>
<dbReference type="SUPFAM" id="SSF51735">
    <property type="entry name" value="NAD(P)-binding Rossmann-fold domains"/>
    <property type="match status" value="1"/>
</dbReference>
<dbReference type="GO" id="GO:0000166">
    <property type="term" value="F:nucleotide binding"/>
    <property type="evidence" value="ECO:0007669"/>
    <property type="project" value="InterPro"/>
</dbReference>
<proteinExistence type="predicted"/>
<dbReference type="InterPro" id="IPR051450">
    <property type="entry name" value="Gfo/Idh/MocA_Oxidoreductases"/>
</dbReference>
<dbReference type="InterPro" id="IPR036291">
    <property type="entry name" value="NAD(P)-bd_dom_sf"/>
</dbReference>
<feature type="domain" description="GFO/IDH/MocA-like oxidoreductase" evidence="3">
    <location>
        <begin position="75"/>
        <end position="150"/>
    </location>
</feature>
<dbReference type="Pfam" id="PF22725">
    <property type="entry name" value="GFO_IDH_MocA_C3"/>
    <property type="match status" value="1"/>
</dbReference>
<dbReference type="PANTHER" id="PTHR43377:SF1">
    <property type="entry name" value="BILIVERDIN REDUCTASE A"/>
    <property type="match status" value="1"/>
</dbReference>
<dbReference type="PANTHER" id="PTHR43377">
    <property type="entry name" value="BILIVERDIN REDUCTASE A"/>
    <property type="match status" value="1"/>
</dbReference>
<dbReference type="InterPro" id="IPR055170">
    <property type="entry name" value="GFO_IDH_MocA-like_dom"/>
</dbReference>
<feature type="non-terminal residue" evidence="4">
    <location>
        <position position="1"/>
    </location>
</feature>
<evidence type="ECO:0000313" key="4">
    <source>
        <dbReference type="EMBL" id="KKL22461.1"/>
    </source>
</evidence>
<dbReference type="Gene3D" id="3.40.50.720">
    <property type="entry name" value="NAD(P)-binding Rossmann-like Domain"/>
    <property type="match status" value="1"/>
</dbReference>
<evidence type="ECO:0000259" key="2">
    <source>
        <dbReference type="Pfam" id="PF01408"/>
    </source>
</evidence>
<accession>A0A0F9DXQ0</accession>
<protein>
    <recommendedName>
        <fullName evidence="5">Gfo/Idh/MocA-like oxidoreductase N-terminal domain-containing protein</fullName>
    </recommendedName>
</protein>
<sequence>HRREPLTALLEMGLDVLSEKPMAANLAEAEEFVALAAKHGRTFMVSFNRRFMPAYLKAKEFIADRPILICRAWKHRGMLWAHSIHVIDVLRWFCGEPVAIQADGNFDDEGRETAAAGLVRFDSGAIALFETCASYGRRQEEFVAHGKKFTVEVLSPYKTVMAEDDTGSQTVYRHGSNAWYCQAQEQYGFVGQIRHFLDAVANGSVPTSVASEAIKSHRLAHDLLAAALDGDGRDEIIVRNKDGALLLFRPPADPASSWPVGRPLSVQTAPNGQPRPERSGFSVVELTRTACKRRPSRRTGDRSAGTVDTVAARRRGGSGGPR</sequence>
<feature type="region of interest" description="Disordered" evidence="1">
    <location>
        <begin position="257"/>
        <end position="322"/>
    </location>
</feature>
<evidence type="ECO:0008006" key="5">
    <source>
        <dbReference type="Google" id="ProtNLM"/>
    </source>
</evidence>
<reference evidence="4" key="1">
    <citation type="journal article" date="2015" name="Nature">
        <title>Complex archaea that bridge the gap between prokaryotes and eukaryotes.</title>
        <authorList>
            <person name="Spang A."/>
            <person name="Saw J.H."/>
            <person name="Jorgensen S.L."/>
            <person name="Zaremba-Niedzwiedzka K."/>
            <person name="Martijn J."/>
            <person name="Lind A.E."/>
            <person name="van Eijk R."/>
            <person name="Schleper C."/>
            <person name="Guy L."/>
            <person name="Ettema T.J."/>
        </authorList>
    </citation>
    <scope>NUCLEOTIDE SEQUENCE</scope>
</reference>
<dbReference type="SUPFAM" id="SSF55347">
    <property type="entry name" value="Glyceraldehyde-3-phosphate dehydrogenase-like, C-terminal domain"/>
    <property type="match status" value="1"/>
</dbReference>
<dbReference type="Pfam" id="PF01408">
    <property type="entry name" value="GFO_IDH_MocA"/>
    <property type="match status" value="1"/>
</dbReference>
<comment type="caution">
    <text evidence="4">The sequence shown here is derived from an EMBL/GenBank/DDBJ whole genome shotgun (WGS) entry which is preliminary data.</text>
</comment>
<dbReference type="Gene3D" id="3.30.360.10">
    <property type="entry name" value="Dihydrodipicolinate Reductase, domain 2"/>
    <property type="match status" value="1"/>
</dbReference>
<evidence type="ECO:0000259" key="3">
    <source>
        <dbReference type="Pfam" id="PF22725"/>
    </source>
</evidence>
<name>A0A0F9DXQ0_9ZZZZ</name>
<dbReference type="AlphaFoldDB" id="A0A0F9DXQ0"/>